<keyword evidence="2" id="KW-0732">Signal</keyword>
<feature type="signal peptide" evidence="2">
    <location>
        <begin position="1"/>
        <end position="27"/>
    </location>
</feature>
<evidence type="ECO:0000313" key="3">
    <source>
        <dbReference type="EMBL" id="EXI77151.1"/>
    </source>
</evidence>
<dbReference type="EMBL" id="JEMX01000114">
    <property type="protein sequence ID" value="EXI77151.1"/>
    <property type="molecule type" value="Genomic_DNA"/>
</dbReference>
<proteinExistence type="predicted"/>
<feature type="compositionally biased region" description="Basic and acidic residues" evidence="1">
    <location>
        <begin position="341"/>
        <end position="354"/>
    </location>
</feature>
<sequence>MHYELRLAAPSLGVLPLAIIANAIARAAATAGGTPLHKPTYQGKLRKVSEWIIDDARAGRLAVTDQDGRPGTFDEVIERAKNDGTYSEAWQSPTSSEVDLSMTQALCIFTTLLHLNEWAREQGDEFSVSACGWIDERGWVEPHAVIENTPTVIFLIDGREAIPVRAIPLVTGWEVSPDLLASSLAHSAEGLRLERLAAYQLHSDGSHTQTLPKEWDGVDDNLKGLSATLRSKNSDRAATRPEWLRKSIPLLPAGVFVWKDDFEKSFWRQFSADSPAGVINLDGKRPGDGELNYAPLISQGFRKKVCKGFAKKQIRQTIEIATSGTTKNAASTATMAWPDDSAPRPRYEEQEQRGAAHSGAADKTGLPVASPDGADHGDRDSTVFVPRIGWQLALFDSWPQICRTYSRQPTPAEAVRWLRRNDSSGTIVDKGTAAEMWWCTQQGHEKKVSVHTVESVISQWRVKNLLPI</sequence>
<protein>
    <submittedName>
        <fullName evidence="3">Uncharacterized protein</fullName>
    </submittedName>
</protein>
<evidence type="ECO:0000256" key="2">
    <source>
        <dbReference type="SAM" id="SignalP"/>
    </source>
</evidence>
<name>A0A011NPB4_9PROT</name>
<dbReference type="AlphaFoldDB" id="A0A011NPB4"/>
<reference evidence="3 4" key="1">
    <citation type="submission" date="2014-02" db="EMBL/GenBank/DDBJ databases">
        <title>Expanding our view of genomic diversity in Candidatus Accumulibacter clades.</title>
        <authorList>
            <person name="Skennerton C.T."/>
            <person name="Barr J.J."/>
            <person name="Slater F.R."/>
            <person name="Bond P.L."/>
            <person name="Tyson G.W."/>
        </authorList>
    </citation>
    <scope>NUCLEOTIDE SEQUENCE [LARGE SCALE GENOMIC DNA]</scope>
    <source>
        <strain evidence="4">BA-92</strain>
    </source>
</reference>
<dbReference type="Proteomes" id="UP000021816">
    <property type="component" value="Unassembled WGS sequence"/>
</dbReference>
<accession>A0A011NPB4</accession>
<gene>
    <name evidence="3" type="ORF">AW10_03992</name>
</gene>
<organism evidence="3 4">
    <name type="scientific">Candidatus Accumulibacter appositus</name>
    <dbReference type="NCBI Taxonomy" id="1454003"/>
    <lineage>
        <taxon>Bacteria</taxon>
        <taxon>Pseudomonadati</taxon>
        <taxon>Pseudomonadota</taxon>
        <taxon>Betaproteobacteria</taxon>
        <taxon>Candidatus Accumulibacter</taxon>
    </lineage>
</organism>
<feature type="region of interest" description="Disordered" evidence="1">
    <location>
        <begin position="325"/>
        <end position="379"/>
    </location>
</feature>
<dbReference type="STRING" id="1454003.AW10_03992"/>
<feature type="chain" id="PRO_5001462469" evidence="2">
    <location>
        <begin position="28"/>
        <end position="468"/>
    </location>
</feature>
<evidence type="ECO:0000256" key="1">
    <source>
        <dbReference type="SAM" id="MobiDB-lite"/>
    </source>
</evidence>
<evidence type="ECO:0000313" key="4">
    <source>
        <dbReference type="Proteomes" id="UP000021816"/>
    </source>
</evidence>
<feature type="compositionally biased region" description="Polar residues" evidence="1">
    <location>
        <begin position="325"/>
        <end position="334"/>
    </location>
</feature>
<comment type="caution">
    <text evidence="3">The sequence shown here is derived from an EMBL/GenBank/DDBJ whole genome shotgun (WGS) entry which is preliminary data.</text>
</comment>
<dbReference type="PATRIC" id="fig|1454003.3.peg.4052"/>